<feature type="transmembrane region" description="Helical" evidence="1">
    <location>
        <begin position="47"/>
        <end position="64"/>
    </location>
</feature>
<protein>
    <recommendedName>
        <fullName evidence="4">Low affinity iron permease family protein</fullName>
    </recommendedName>
</protein>
<sequence length="129" mass="14794">MNDIFRKIARRVGEFAGTPIAFITAIVLVVLWSMSGAYFGYSDTWQLFINTATTIMTFLMVFLIQNMQNRDGKAIQLKLDELIRSVKGARNKMVDIEDLSEKDLNLIDQEFRLVKDKADKRGTRAQKKS</sequence>
<feature type="transmembrane region" description="Helical" evidence="1">
    <location>
        <begin position="20"/>
        <end position="41"/>
    </location>
</feature>
<comment type="caution">
    <text evidence="2">The sequence shown here is derived from an EMBL/GenBank/DDBJ whole genome shotgun (WGS) entry which is preliminary data.</text>
</comment>
<evidence type="ECO:0000256" key="1">
    <source>
        <dbReference type="SAM" id="Phobius"/>
    </source>
</evidence>
<dbReference type="GO" id="GO:0055085">
    <property type="term" value="P:transmembrane transport"/>
    <property type="evidence" value="ECO:0007669"/>
    <property type="project" value="InterPro"/>
</dbReference>
<dbReference type="Pfam" id="PF04120">
    <property type="entry name" value="Iron_permease"/>
    <property type="match status" value="1"/>
</dbReference>
<evidence type="ECO:0000313" key="2">
    <source>
        <dbReference type="EMBL" id="PIT93155.1"/>
    </source>
</evidence>
<dbReference type="InterPro" id="IPR007251">
    <property type="entry name" value="Iron_permease_Fet4"/>
</dbReference>
<dbReference type="EMBL" id="PFAY01000011">
    <property type="protein sequence ID" value="PIT93155.1"/>
    <property type="molecule type" value="Genomic_DNA"/>
</dbReference>
<organism evidence="2 3">
    <name type="scientific">Candidatus Harrisonbacteria bacterium CG10_big_fil_rev_8_21_14_0_10_38_8</name>
    <dbReference type="NCBI Taxonomy" id="1974582"/>
    <lineage>
        <taxon>Bacteria</taxon>
        <taxon>Candidatus Harrisoniibacteriota</taxon>
    </lineage>
</organism>
<keyword evidence="1" id="KW-1133">Transmembrane helix</keyword>
<name>A0A2M6WK43_9BACT</name>
<dbReference type="AlphaFoldDB" id="A0A2M6WK43"/>
<keyword evidence="1" id="KW-0472">Membrane</keyword>
<accession>A0A2M6WK43</accession>
<gene>
    <name evidence="2" type="ORF">COU06_01570</name>
</gene>
<proteinExistence type="predicted"/>
<keyword evidence="1" id="KW-0812">Transmembrane</keyword>
<dbReference type="Proteomes" id="UP000229112">
    <property type="component" value="Unassembled WGS sequence"/>
</dbReference>
<reference evidence="3" key="1">
    <citation type="submission" date="2017-09" db="EMBL/GenBank/DDBJ databases">
        <title>Depth-based differentiation of microbial function through sediment-hosted aquifers and enrichment of novel symbionts in the deep terrestrial subsurface.</title>
        <authorList>
            <person name="Probst A.J."/>
            <person name="Ladd B."/>
            <person name="Jarett J.K."/>
            <person name="Geller-Mcgrath D.E."/>
            <person name="Sieber C.M.K."/>
            <person name="Emerson J.B."/>
            <person name="Anantharaman K."/>
            <person name="Thomas B.C."/>
            <person name="Malmstrom R."/>
            <person name="Stieglmeier M."/>
            <person name="Klingl A."/>
            <person name="Woyke T."/>
            <person name="Ryan C.M."/>
            <person name="Banfield J.F."/>
        </authorList>
    </citation>
    <scope>NUCLEOTIDE SEQUENCE [LARGE SCALE GENOMIC DNA]</scope>
</reference>
<evidence type="ECO:0008006" key="4">
    <source>
        <dbReference type="Google" id="ProtNLM"/>
    </source>
</evidence>
<evidence type="ECO:0000313" key="3">
    <source>
        <dbReference type="Proteomes" id="UP000229112"/>
    </source>
</evidence>